<proteinExistence type="predicted"/>
<sequence length="544" mass="58247">MVKDAPGLGKILAMVLFALSCFGLLLFLWLAFGGTVPLKPKGYRFHTSFAEAGQLALEADVRISGVPVGKVKTITPDKQTGRADVVIQLRSRYAPLPSDAKAILRQKTLLGETYVELTPGRSSAQPIPEGGELPASQVSDTVELDEILRAFDPQTRAAFQDWMQTQAQAISGHGQDLNDALGNLAPFAEDTADIVSILNKQEGAVSRLIANTGVVFGALSERDGQLRSLIQNTNTVFATTASRDEQLKSAFRALPTFEKESELTFKRLDEFAAETDPLITQLRPAARELSPTLQELEKISPDLRHLLEQLQPLIDASVKGFPAAEKTLEDLRPLIAQLDPATAQLTPAVDFIGGYKRELTSFFANTTAATQAKDLATGIHYLRTSNPLNPENLAVYPHRLPTNRPNPYRAAGGFDELANGLPVYEDRQCVASNLMPTVVNTPSTLVNNVVDAVPTAIPSPVATIVGGAVPLPPVGLPPIPQVPLTPEQASALIPDQLLQQIQTYAFGGATGTGVAAPPCRKQGPFTVSGKTTQYPQVDARSSGG</sequence>
<dbReference type="InterPro" id="IPR024516">
    <property type="entry name" value="Mce_C"/>
</dbReference>
<feature type="domain" description="Mce/MlaD" evidence="2">
    <location>
        <begin position="41"/>
        <end position="120"/>
    </location>
</feature>
<name>A0A9X3S1U7_9ACTN</name>
<dbReference type="AlphaFoldDB" id="A0A9X3S1U7"/>
<dbReference type="PANTHER" id="PTHR33371:SF4">
    <property type="entry name" value="INTERMEMBRANE PHOSPHOLIPID TRANSPORT SYSTEM BINDING PROTEIN MLAD"/>
    <property type="match status" value="1"/>
</dbReference>
<dbReference type="InterPro" id="IPR003399">
    <property type="entry name" value="Mce/MlaD"/>
</dbReference>
<dbReference type="PANTHER" id="PTHR33371">
    <property type="entry name" value="INTERMEMBRANE PHOSPHOLIPID TRANSPORT SYSTEM BINDING PROTEIN MLAD-RELATED"/>
    <property type="match status" value="1"/>
</dbReference>
<feature type="domain" description="Mammalian cell entry C-terminal" evidence="3">
    <location>
        <begin position="123"/>
        <end position="319"/>
    </location>
</feature>
<comment type="caution">
    <text evidence="4">The sequence shown here is derived from an EMBL/GenBank/DDBJ whole genome shotgun (WGS) entry which is preliminary data.</text>
</comment>
<keyword evidence="5" id="KW-1185">Reference proteome</keyword>
<protein>
    <submittedName>
        <fullName evidence="4">MCE family protein</fullName>
    </submittedName>
</protein>
<reference evidence="4" key="1">
    <citation type="submission" date="2022-10" db="EMBL/GenBank/DDBJ databases">
        <title>The WGS of Solirubrobacter ginsenosidimutans DSM 21036.</title>
        <authorList>
            <person name="Jiang Z."/>
        </authorList>
    </citation>
    <scope>NUCLEOTIDE SEQUENCE</scope>
    <source>
        <strain evidence="4">DSM 21036</strain>
    </source>
</reference>
<evidence type="ECO:0000313" key="5">
    <source>
        <dbReference type="Proteomes" id="UP001149140"/>
    </source>
</evidence>
<dbReference type="Pfam" id="PF11887">
    <property type="entry name" value="Mce4_CUP1"/>
    <property type="match status" value="1"/>
</dbReference>
<evidence type="ECO:0000256" key="1">
    <source>
        <dbReference type="SAM" id="MobiDB-lite"/>
    </source>
</evidence>
<dbReference type="Proteomes" id="UP001149140">
    <property type="component" value="Unassembled WGS sequence"/>
</dbReference>
<gene>
    <name evidence="4" type="ORF">OM076_21225</name>
</gene>
<dbReference type="EMBL" id="JAPDOD010000020">
    <property type="protein sequence ID" value="MDA0162809.1"/>
    <property type="molecule type" value="Genomic_DNA"/>
</dbReference>
<evidence type="ECO:0000259" key="3">
    <source>
        <dbReference type="Pfam" id="PF11887"/>
    </source>
</evidence>
<accession>A0A9X3S1U7</accession>
<dbReference type="RefSeq" id="WP_270042044.1">
    <property type="nucleotide sequence ID" value="NZ_JAPDOD010000020.1"/>
</dbReference>
<dbReference type="PROSITE" id="PS51257">
    <property type="entry name" value="PROKAR_LIPOPROTEIN"/>
    <property type="match status" value="1"/>
</dbReference>
<dbReference type="Pfam" id="PF02470">
    <property type="entry name" value="MlaD"/>
    <property type="match status" value="1"/>
</dbReference>
<evidence type="ECO:0000313" key="4">
    <source>
        <dbReference type="EMBL" id="MDA0162809.1"/>
    </source>
</evidence>
<organism evidence="4 5">
    <name type="scientific">Solirubrobacter ginsenosidimutans</name>
    <dbReference type="NCBI Taxonomy" id="490573"/>
    <lineage>
        <taxon>Bacteria</taxon>
        <taxon>Bacillati</taxon>
        <taxon>Actinomycetota</taxon>
        <taxon>Thermoleophilia</taxon>
        <taxon>Solirubrobacterales</taxon>
        <taxon>Solirubrobacteraceae</taxon>
        <taxon>Solirubrobacter</taxon>
    </lineage>
</organism>
<feature type="region of interest" description="Disordered" evidence="1">
    <location>
        <begin position="523"/>
        <end position="544"/>
    </location>
</feature>
<evidence type="ECO:0000259" key="2">
    <source>
        <dbReference type="Pfam" id="PF02470"/>
    </source>
</evidence>
<dbReference type="InterPro" id="IPR052336">
    <property type="entry name" value="MlaD_Phospholipid_Transporter"/>
</dbReference>